<organism evidence="1 2">
    <name type="scientific">Wenyingzhuangia marina</name>
    <dbReference type="NCBI Taxonomy" id="1195760"/>
    <lineage>
        <taxon>Bacteria</taxon>
        <taxon>Pseudomonadati</taxon>
        <taxon>Bacteroidota</taxon>
        <taxon>Flavobacteriia</taxon>
        <taxon>Flavobacteriales</taxon>
        <taxon>Flavobacteriaceae</taxon>
        <taxon>Wenyingzhuangia</taxon>
    </lineage>
</organism>
<dbReference type="EMBL" id="FQXQ01000003">
    <property type="protein sequence ID" value="SHH69745.1"/>
    <property type="molecule type" value="Genomic_DNA"/>
</dbReference>
<dbReference type="AlphaFoldDB" id="A0A1M5V3F2"/>
<accession>A0A1M5V3F2</accession>
<evidence type="ECO:0008006" key="3">
    <source>
        <dbReference type="Google" id="ProtNLM"/>
    </source>
</evidence>
<dbReference type="Proteomes" id="UP000184109">
    <property type="component" value="Unassembled WGS sequence"/>
</dbReference>
<protein>
    <recommendedName>
        <fullName evidence="3">SsrA-binding protein</fullName>
    </recommendedName>
</protein>
<proteinExistence type="predicted"/>
<sequence>MKKTIFRSLAKCNKLLLPSYGRKQLDISRASKLQLMLIGWRCYVTKNSL</sequence>
<gene>
    <name evidence="1" type="ORF">SAMN05444281_1472</name>
</gene>
<name>A0A1M5V3F2_9FLAO</name>
<evidence type="ECO:0000313" key="2">
    <source>
        <dbReference type="Proteomes" id="UP000184109"/>
    </source>
</evidence>
<evidence type="ECO:0000313" key="1">
    <source>
        <dbReference type="EMBL" id="SHH69745.1"/>
    </source>
</evidence>
<reference evidence="2" key="1">
    <citation type="submission" date="2016-11" db="EMBL/GenBank/DDBJ databases">
        <authorList>
            <person name="Varghese N."/>
            <person name="Submissions S."/>
        </authorList>
    </citation>
    <scope>NUCLEOTIDE SEQUENCE [LARGE SCALE GENOMIC DNA]</scope>
    <source>
        <strain evidence="2">DSM 100572</strain>
    </source>
</reference>
<dbReference type="STRING" id="1195760.SAMN05444281_1472"/>
<keyword evidence="2" id="KW-1185">Reference proteome</keyword>